<reference evidence="2 3" key="1">
    <citation type="submission" date="2020-05" db="EMBL/GenBank/DDBJ databases">
        <title>Electrophorus electricus (electric eel) genome, fEleEle1, primary haplotype.</title>
        <authorList>
            <person name="Myers G."/>
            <person name="Meyer A."/>
            <person name="Fedrigo O."/>
            <person name="Formenti G."/>
            <person name="Rhie A."/>
            <person name="Tracey A."/>
            <person name="Sims Y."/>
            <person name="Jarvis E.D."/>
        </authorList>
    </citation>
    <scope>NUCLEOTIDE SEQUENCE [LARGE SCALE GENOMIC DNA]</scope>
</reference>
<feature type="region of interest" description="Disordered" evidence="1">
    <location>
        <begin position="1"/>
        <end position="29"/>
    </location>
</feature>
<dbReference type="InterPro" id="IPR029352">
    <property type="entry name" value="PCARE"/>
</dbReference>
<feature type="region of interest" description="Disordered" evidence="1">
    <location>
        <begin position="315"/>
        <end position="389"/>
    </location>
</feature>
<feature type="region of interest" description="Disordered" evidence="1">
    <location>
        <begin position="101"/>
        <end position="145"/>
    </location>
</feature>
<feature type="region of interest" description="Disordered" evidence="1">
    <location>
        <begin position="690"/>
        <end position="709"/>
    </location>
</feature>
<feature type="region of interest" description="Disordered" evidence="1">
    <location>
        <begin position="890"/>
        <end position="959"/>
    </location>
</feature>
<dbReference type="Proteomes" id="UP000314983">
    <property type="component" value="Chromosome 13"/>
</dbReference>
<proteinExistence type="predicted"/>
<feature type="compositionally biased region" description="Basic residues" evidence="1">
    <location>
        <begin position="890"/>
        <end position="900"/>
    </location>
</feature>
<evidence type="ECO:0000313" key="2">
    <source>
        <dbReference type="Ensembl" id="ENSEEEP00000057002.1"/>
    </source>
</evidence>
<dbReference type="PANTHER" id="PTHR22017">
    <property type="entry name" value="PHOTORECEPTOR CILIUM ACTIN REGULATOR"/>
    <property type="match status" value="1"/>
</dbReference>
<feature type="region of interest" description="Disordered" evidence="1">
    <location>
        <begin position="486"/>
        <end position="538"/>
    </location>
</feature>
<accession>A0AAY5EKX6</accession>
<feature type="compositionally biased region" description="Basic and acidic residues" evidence="1">
    <location>
        <begin position="694"/>
        <end position="707"/>
    </location>
</feature>
<dbReference type="AlphaFoldDB" id="A0AAY5EKX6"/>
<feature type="compositionally biased region" description="Polar residues" evidence="1">
    <location>
        <begin position="371"/>
        <end position="385"/>
    </location>
</feature>
<feature type="compositionally biased region" description="Polar residues" evidence="1">
    <location>
        <begin position="919"/>
        <end position="942"/>
    </location>
</feature>
<reference evidence="2" key="2">
    <citation type="submission" date="2025-08" db="UniProtKB">
        <authorList>
            <consortium name="Ensembl"/>
        </authorList>
    </citation>
    <scope>IDENTIFICATION</scope>
</reference>
<keyword evidence="3" id="KW-1185">Reference proteome</keyword>
<sequence length="1105" mass="122482">MGCSPSRRNNCSGSQGPLQKDKTLLPGTKEFPADLQCNRAHGNPSRDKTACEKTAGDKRLNIYATTVSVFSGKKNIEDEPAIATINPAKLVIQDSVINLSSHTKEKHGEKTDEKKNQKRGTRRSKIGLKNTNQNKKKKEKRSTVEEKVEFPEPLVKAHKAAYEYLNPSIARYEIILGLLDHATQTQLSLQPMVAFMALRYEEINQGLQELVDEGEKLLKVNGEHLAWPSNMKNLSSSRRPTSTEPPPDLLQQLLQYTVQRMRVVGHSVGRIADVVLEEAISYFSSICEVLEEKLKAKRAADASLKQLLTRIEAASLQRPGPEDSTLFSEDSGFGAESESLAGFDRQHRRRESSESTASSHTIPHNPGDSILSPQGSPRQQFTENMSNSTSLSTLNSTCIITGKELQDTESLFGSAFLDDDVGEEFQEENENGCDEEHCKGKTRMQSSFSLLDHCHQPWNLPVKRIENLQNVEMTLKMKDAISDRIHFVPPQHSEQWTDEGERTPKRPQSATPESSKKRIIVTKQCRSQSAESLRSKAEDSTLLELERTQKELNQRLARMKKATGHIKKDIYKQTQGQPISAGSPNVPVQLRHVNSRLPSSNGKTVIRKYKTVKGHLKSTPTPSPPPSPQQTLGLFKGGNSVKKLIDTFSQRVEETNDRVKDLGTLKGIRKCGIPIIPGLGGAFTFVYNENDNSDNQRESRNSEKMEDIDMNNLPPPALEVLMDNSFENAEASKTDESITRRGRSTFTKRTSMSQRLCASIQPVTVLPSKANMQKSSLSMLSFHSVLHDHNGMVKNSDFDSKSMIVLEDGEVASLYKQARKVIHLQHSTDSLSLQNAAENGNFKSPHQNNVEEKCTPETVPCTSVAGSKPLPSLPVCLFMVPSRHIPHRRLPSPPVLKKHAVPQSFSSSPTFRKLPTPPAANQRTLPATPAVQQEVTPGSMSGVTYRFKGPSPPASPKVQQMSHENRTEDLLSRGLSNARSVFCPASSSLFKAQPYPVPKPPQAWTSTGSNVLPRPWGECCKHLVSVQGPQSFIRRSQSDRRPNAPTRAPGMSIAQTCGSDHSIYSLSSLLLSVSLALSLSIYEQICISFVIIMHSIFSLNVHLKH</sequence>
<feature type="compositionally biased region" description="Basic residues" evidence="1">
    <location>
        <begin position="116"/>
        <end position="126"/>
    </location>
</feature>
<dbReference type="Ensembl" id="ENSEEET00000055480.1">
    <property type="protein sequence ID" value="ENSEEEP00000057002.1"/>
    <property type="gene ID" value="ENSEEEG00000027231.1"/>
</dbReference>
<dbReference type="GeneTree" id="ENSGT00390000002768"/>
<organism evidence="2 3">
    <name type="scientific">Electrophorus electricus</name>
    <name type="common">Electric eel</name>
    <name type="synonym">Gymnotus electricus</name>
    <dbReference type="NCBI Taxonomy" id="8005"/>
    <lineage>
        <taxon>Eukaryota</taxon>
        <taxon>Metazoa</taxon>
        <taxon>Chordata</taxon>
        <taxon>Craniata</taxon>
        <taxon>Vertebrata</taxon>
        <taxon>Euteleostomi</taxon>
        <taxon>Actinopterygii</taxon>
        <taxon>Neopterygii</taxon>
        <taxon>Teleostei</taxon>
        <taxon>Ostariophysi</taxon>
        <taxon>Gymnotiformes</taxon>
        <taxon>Gymnotoidei</taxon>
        <taxon>Gymnotidae</taxon>
        <taxon>Electrophorus</taxon>
    </lineage>
</organism>
<evidence type="ECO:0000313" key="3">
    <source>
        <dbReference type="Proteomes" id="UP000314983"/>
    </source>
</evidence>
<protein>
    <recommendedName>
        <fullName evidence="4">Photoreceptor cilium actin regulator</fullName>
    </recommendedName>
</protein>
<reference evidence="2" key="3">
    <citation type="submission" date="2025-09" db="UniProtKB">
        <authorList>
            <consortium name="Ensembl"/>
        </authorList>
    </citation>
    <scope>IDENTIFICATION</scope>
</reference>
<dbReference type="PANTHER" id="PTHR22017:SF0">
    <property type="entry name" value="PHOTORECEPTOR CILIUM ACTIN REGULATOR"/>
    <property type="match status" value="1"/>
</dbReference>
<name>A0AAY5EKX6_ELEEL</name>
<evidence type="ECO:0008006" key="4">
    <source>
        <dbReference type="Google" id="ProtNLM"/>
    </source>
</evidence>
<feature type="compositionally biased region" description="Basic and acidic residues" evidence="1">
    <location>
        <begin position="102"/>
        <end position="115"/>
    </location>
</feature>
<feature type="compositionally biased region" description="Polar residues" evidence="1">
    <location>
        <begin position="1"/>
        <end position="17"/>
    </location>
</feature>
<evidence type="ECO:0000256" key="1">
    <source>
        <dbReference type="SAM" id="MobiDB-lite"/>
    </source>
</evidence>
<dbReference type="Pfam" id="PF15449">
    <property type="entry name" value="Retinal"/>
    <property type="match status" value="3"/>
</dbReference>